<protein>
    <submittedName>
        <fullName evidence="2">Nucleoside-diphosphate-sugar epimerase</fullName>
    </submittedName>
</protein>
<dbReference type="GO" id="GO:0005737">
    <property type="term" value="C:cytoplasm"/>
    <property type="evidence" value="ECO:0007669"/>
    <property type="project" value="TreeGrafter"/>
</dbReference>
<evidence type="ECO:0000313" key="2">
    <source>
        <dbReference type="EMBL" id="MBB4026572.1"/>
    </source>
</evidence>
<dbReference type="EMBL" id="JACIES010000005">
    <property type="protein sequence ID" value="MBB4026572.1"/>
    <property type="molecule type" value="Genomic_DNA"/>
</dbReference>
<gene>
    <name evidence="2" type="ORF">GGR14_002366</name>
</gene>
<dbReference type="InterPro" id="IPR036291">
    <property type="entry name" value="NAD(P)-bd_dom_sf"/>
</dbReference>
<feature type="domain" description="NAD-dependent epimerase/dehydratase" evidence="1">
    <location>
        <begin position="3"/>
        <end position="239"/>
    </location>
</feature>
<organism evidence="2 3">
    <name type="scientific">Butyricimonas faecihominis</name>
    <dbReference type="NCBI Taxonomy" id="1472416"/>
    <lineage>
        <taxon>Bacteria</taxon>
        <taxon>Pseudomonadati</taxon>
        <taxon>Bacteroidota</taxon>
        <taxon>Bacteroidia</taxon>
        <taxon>Bacteroidales</taxon>
        <taxon>Odoribacteraceae</taxon>
        <taxon>Butyricimonas</taxon>
    </lineage>
</organism>
<dbReference type="Pfam" id="PF01370">
    <property type="entry name" value="Epimerase"/>
    <property type="match status" value="1"/>
</dbReference>
<accession>A0A7W6MZ76</accession>
<dbReference type="InterPro" id="IPR001509">
    <property type="entry name" value="Epimerase_deHydtase"/>
</dbReference>
<evidence type="ECO:0000259" key="1">
    <source>
        <dbReference type="Pfam" id="PF01370"/>
    </source>
</evidence>
<name>A0A7W6MZ76_9BACT</name>
<sequence length="333" mass="36771">MAVMVTGATGLLGSHLLCHLARCGETIIALKRDKSHVEETMALFSCYFDSPEDAISRVTWVVGDVLDGESVAPFVEKVDTVYHCAAMVSFNGSDRNTLLETNIKGTENICKICLERGVRLCFVSSIAALGDAPNESVVIDENTPEIPGSVHSLYSGSKGEAEKIVWKYVRQGLDVVIVNPAIILGAGLRGRSSVKLFEQASKGMPFYTEGVNGYVDVRDVCELMIRLAKDSAIRGERFVLCGGNYSYRELFTVIARVVGKRPPRIRMAPWMTGLAWRLLAFVALFTGKKPAFTKETARSSQHKSRYSSAKVLSLFPDFHFHTLEETARFFKDL</sequence>
<dbReference type="AlphaFoldDB" id="A0A7W6MZ76"/>
<dbReference type="InterPro" id="IPR051783">
    <property type="entry name" value="NAD(P)-dependent_oxidoreduct"/>
</dbReference>
<reference evidence="2 3" key="1">
    <citation type="submission" date="2020-08" db="EMBL/GenBank/DDBJ databases">
        <title>Genomic Encyclopedia of Type Strains, Phase IV (KMG-IV): sequencing the most valuable type-strain genomes for metagenomic binning, comparative biology and taxonomic classification.</title>
        <authorList>
            <person name="Goeker M."/>
        </authorList>
    </citation>
    <scope>NUCLEOTIDE SEQUENCE [LARGE SCALE GENOMIC DNA]</scope>
    <source>
        <strain evidence="2 3">DSM 105721</strain>
    </source>
</reference>
<evidence type="ECO:0000313" key="3">
    <source>
        <dbReference type="Proteomes" id="UP000546007"/>
    </source>
</evidence>
<keyword evidence="3" id="KW-1185">Reference proteome</keyword>
<dbReference type="PANTHER" id="PTHR48079">
    <property type="entry name" value="PROTEIN YEEZ"/>
    <property type="match status" value="1"/>
</dbReference>
<dbReference type="SUPFAM" id="SSF51735">
    <property type="entry name" value="NAD(P)-binding Rossmann-fold domains"/>
    <property type="match status" value="1"/>
</dbReference>
<dbReference type="GO" id="GO:0004029">
    <property type="term" value="F:aldehyde dehydrogenase (NAD+) activity"/>
    <property type="evidence" value="ECO:0007669"/>
    <property type="project" value="TreeGrafter"/>
</dbReference>
<dbReference type="Gene3D" id="3.40.50.720">
    <property type="entry name" value="NAD(P)-binding Rossmann-like Domain"/>
    <property type="match status" value="1"/>
</dbReference>
<comment type="caution">
    <text evidence="2">The sequence shown here is derived from an EMBL/GenBank/DDBJ whole genome shotgun (WGS) entry which is preliminary data.</text>
</comment>
<dbReference type="PANTHER" id="PTHR48079:SF6">
    <property type="entry name" value="NAD(P)-BINDING DOMAIN-CONTAINING PROTEIN-RELATED"/>
    <property type="match status" value="1"/>
</dbReference>
<dbReference type="Proteomes" id="UP000546007">
    <property type="component" value="Unassembled WGS sequence"/>
</dbReference>
<proteinExistence type="predicted"/>